<dbReference type="EMBL" id="JARXYA010000004">
    <property type="protein sequence ID" value="MDH6503772.1"/>
    <property type="molecule type" value="Genomic_DNA"/>
</dbReference>
<protein>
    <submittedName>
        <fullName evidence="1">Uncharacterized protein</fullName>
    </submittedName>
</protein>
<proteinExistence type="predicted"/>
<organism evidence="1 2">
    <name type="scientific">Polynucleobacter sphagniphilus</name>
    <dbReference type="NCBI Taxonomy" id="1743169"/>
    <lineage>
        <taxon>Bacteria</taxon>
        <taxon>Pseudomonadati</taxon>
        <taxon>Pseudomonadota</taxon>
        <taxon>Betaproteobacteria</taxon>
        <taxon>Burkholderiales</taxon>
        <taxon>Burkholderiaceae</taxon>
        <taxon>Polynucleobacter</taxon>
    </lineage>
</organism>
<keyword evidence="2" id="KW-1185">Reference proteome</keyword>
<name>A0AA43S5U6_9BURK</name>
<gene>
    <name evidence="1" type="ORF">M2127_001065</name>
</gene>
<reference evidence="1" key="1">
    <citation type="submission" date="2023-04" db="EMBL/GenBank/DDBJ databases">
        <title>Genome Encyclopedia of Bacteria and Archaea VI: Functional Genomics of Type Strains.</title>
        <authorList>
            <person name="Whitman W."/>
        </authorList>
    </citation>
    <scope>NUCLEOTIDE SEQUENCE</scope>
    <source>
        <strain evidence="1">Enz.4-51</strain>
    </source>
</reference>
<evidence type="ECO:0000313" key="2">
    <source>
        <dbReference type="Proteomes" id="UP001161160"/>
    </source>
</evidence>
<dbReference type="AlphaFoldDB" id="A0AA43S5U6"/>
<sequence length="33" mass="3967">MKTIITVIRDLKDAWIEAKAWQEKHADFGLHWD</sequence>
<comment type="caution">
    <text evidence="1">The sequence shown here is derived from an EMBL/GenBank/DDBJ whole genome shotgun (WGS) entry which is preliminary data.</text>
</comment>
<evidence type="ECO:0000313" key="1">
    <source>
        <dbReference type="EMBL" id="MDH6503772.1"/>
    </source>
</evidence>
<accession>A0AA43S5U6</accession>
<dbReference type="Proteomes" id="UP001161160">
    <property type="component" value="Unassembled WGS sequence"/>
</dbReference>